<gene>
    <name evidence="7" type="ordered locus">Deima_1621</name>
</gene>
<name>E8U881_DEIML</name>
<dbReference type="PANTHER" id="PTHR43471:SF3">
    <property type="entry name" value="ABC TRANSPORTER PERMEASE PROTEIN NATB"/>
    <property type="match status" value="1"/>
</dbReference>
<sequence length="416" mass="44133">MRLPFIWQVTYKELLSTLRDRRTLISTILIPLLLIPLFTVGMPALLGGIIGGAQQTRQNVGIVGHDHLPPELRARLTSDVRDAKGHVIGAGINLVPVTDPLKAVQDGSFDVAISVPTALPTEAGTQNATIKLYTKTGSLKAETGASTKIRAVIDQYNQQLVARKLRTLGLNERTLTPVRTDTIDASTTAEKRSGQLAFLIPMFMVQFILAGAMATAIDSTAGEKERGTLEALLVSPVRRTEVVTGKLVATTLFALMSALFSVIGLAIAAPVARLVNGASSSADITAAFGGTLSVTPTDFLILLAMLISAALLISAILIAIAIFARSFKEAQTYIAPLTILIVLPAVALQFADFLTRNATLYAIPLINALLVILDTVKGQVVPGNAGLAILVNLAATVVVTLIAVRSFSREQVIFRN</sequence>
<evidence type="ECO:0000313" key="7">
    <source>
        <dbReference type="EMBL" id="ADV67270.1"/>
    </source>
</evidence>
<organism evidence="7 8">
    <name type="scientific">Deinococcus maricopensis (strain DSM 21211 / LMG 22137 / NRRL B-23946 / LB-34)</name>
    <dbReference type="NCBI Taxonomy" id="709986"/>
    <lineage>
        <taxon>Bacteria</taxon>
        <taxon>Thermotogati</taxon>
        <taxon>Deinococcota</taxon>
        <taxon>Deinococci</taxon>
        <taxon>Deinococcales</taxon>
        <taxon>Deinococcaceae</taxon>
        <taxon>Deinococcus</taxon>
    </lineage>
</organism>
<dbReference type="HOGENOM" id="CLU_022118_1_0_0"/>
<feature type="transmembrane region" description="Helical" evidence="5">
    <location>
        <begin position="388"/>
        <end position="407"/>
    </location>
</feature>
<evidence type="ECO:0000256" key="4">
    <source>
        <dbReference type="ARBA" id="ARBA00023136"/>
    </source>
</evidence>
<feature type="domain" description="ABC-2 type transporter transmembrane" evidence="6">
    <location>
        <begin position="21"/>
        <end position="404"/>
    </location>
</feature>
<evidence type="ECO:0000256" key="5">
    <source>
        <dbReference type="SAM" id="Phobius"/>
    </source>
</evidence>
<protein>
    <submittedName>
        <fullName evidence="7">ABC-2 type transporter</fullName>
    </submittedName>
</protein>
<dbReference type="GO" id="GO:0140359">
    <property type="term" value="F:ABC-type transporter activity"/>
    <property type="evidence" value="ECO:0007669"/>
    <property type="project" value="InterPro"/>
</dbReference>
<keyword evidence="4 5" id="KW-0472">Membrane</keyword>
<reference evidence="7 8" key="1">
    <citation type="journal article" date="2011" name="Stand. Genomic Sci.">
        <title>Complete genome sequence of Deinococcus maricopensis type strain (LB-34).</title>
        <authorList>
            <person name="Pukall R."/>
            <person name="Zeytun A."/>
            <person name="Lucas S."/>
            <person name="Lapidus A."/>
            <person name="Hammon N."/>
            <person name="Deshpande S."/>
            <person name="Nolan M."/>
            <person name="Cheng J.F."/>
            <person name="Pitluck S."/>
            <person name="Liolios K."/>
            <person name="Pagani I."/>
            <person name="Mikhailova N."/>
            <person name="Ivanova N."/>
            <person name="Mavromatis K."/>
            <person name="Pati A."/>
            <person name="Tapia R."/>
            <person name="Han C."/>
            <person name="Goodwin L."/>
            <person name="Chen A."/>
            <person name="Palaniappan K."/>
            <person name="Land M."/>
            <person name="Hauser L."/>
            <person name="Chang Y.J."/>
            <person name="Jeffries C.D."/>
            <person name="Brambilla E.M."/>
            <person name="Rohde M."/>
            <person name="Goker M."/>
            <person name="Detter J.C."/>
            <person name="Woyke T."/>
            <person name="Bristow J."/>
            <person name="Eisen J.A."/>
            <person name="Markowitz V."/>
            <person name="Hugenholtz P."/>
            <person name="Kyrpides N.C."/>
            <person name="Klenk H.P."/>
        </authorList>
    </citation>
    <scope>NUCLEOTIDE SEQUENCE [LARGE SCALE GENOMIC DNA]</scope>
    <source>
        <strain evidence="8">DSM 21211 / LMG 22137 / NRRL B-23946 / LB-34</strain>
    </source>
</reference>
<dbReference type="PANTHER" id="PTHR43471">
    <property type="entry name" value="ABC TRANSPORTER PERMEASE"/>
    <property type="match status" value="1"/>
</dbReference>
<proteinExistence type="predicted"/>
<dbReference type="OrthoDB" id="5486437at2"/>
<keyword evidence="3 5" id="KW-1133">Transmembrane helix</keyword>
<dbReference type="Pfam" id="PF12698">
    <property type="entry name" value="ABC2_membrane_3"/>
    <property type="match status" value="1"/>
</dbReference>
<feature type="transmembrane region" description="Helical" evidence="5">
    <location>
        <begin position="247"/>
        <end position="272"/>
    </location>
</feature>
<dbReference type="Proteomes" id="UP000008635">
    <property type="component" value="Chromosome"/>
</dbReference>
<feature type="transmembrane region" description="Helical" evidence="5">
    <location>
        <begin position="299"/>
        <end position="324"/>
    </location>
</feature>
<dbReference type="KEGG" id="dmr:Deima_1621"/>
<feature type="transmembrane region" description="Helical" evidence="5">
    <location>
        <begin position="24"/>
        <end position="50"/>
    </location>
</feature>
<dbReference type="RefSeq" id="WP_013556775.1">
    <property type="nucleotide sequence ID" value="NC_014958.1"/>
</dbReference>
<keyword evidence="2 5" id="KW-0812">Transmembrane</keyword>
<dbReference type="GO" id="GO:0016020">
    <property type="term" value="C:membrane"/>
    <property type="evidence" value="ECO:0007669"/>
    <property type="project" value="UniProtKB-SubCell"/>
</dbReference>
<evidence type="ECO:0000313" key="8">
    <source>
        <dbReference type="Proteomes" id="UP000008635"/>
    </source>
</evidence>
<evidence type="ECO:0000256" key="3">
    <source>
        <dbReference type="ARBA" id="ARBA00022989"/>
    </source>
</evidence>
<dbReference type="EMBL" id="CP002454">
    <property type="protein sequence ID" value="ADV67270.1"/>
    <property type="molecule type" value="Genomic_DNA"/>
</dbReference>
<reference evidence="8" key="2">
    <citation type="submission" date="2011-01" db="EMBL/GenBank/DDBJ databases">
        <title>The complete genome of Deinococcus maricopensis DSM 21211.</title>
        <authorList>
            <consortium name="US DOE Joint Genome Institute (JGI-PGF)"/>
            <person name="Lucas S."/>
            <person name="Copeland A."/>
            <person name="Lapidus A."/>
            <person name="Goodwin L."/>
            <person name="Pitluck S."/>
            <person name="Kyrpides N."/>
            <person name="Mavromatis K."/>
            <person name="Pagani I."/>
            <person name="Ivanova N."/>
            <person name="Ovchinnikova G."/>
            <person name="Zeytun A."/>
            <person name="Detter J.C."/>
            <person name="Han C."/>
            <person name="Land M."/>
            <person name="Hauser L."/>
            <person name="Markowitz V."/>
            <person name="Cheng J.-F."/>
            <person name="Hugenholtz P."/>
            <person name="Woyke T."/>
            <person name="Wu D."/>
            <person name="Pukall R."/>
            <person name="Gehrich-Schroeter G."/>
            <person name="Brambilla E."/>
            <person name="Klenk H.-P."/>
            <person name="Eisen J.A."/>
        </authorList>
    </citation>
    <scope>NUCLEOTIDE SEQUENCE [LARGE SCALE GENOMIC DNA]</scope>
    <source>
        <strain evidence="8">DSM 21211 / LMG 22137 / NRRL B-23946 / LB-34</strain>
    </source>
</reference>
<dbReference type="STRING" id="709986.Deima_1621"/>
<comment type="subcellular location">
    <subcellularLocation>
        <location evidence="1">Membrane</location>
        <topology evidence="1">Multi-pass membrane protein</topology>
    </subcellularLocation>
</comment>
<dbReference type="InterPro" id="IPR013525">
    <property type="entry name" value="ABC2_TM"/>
</dbReference>
<feature type="transmembrane region" description="Helical" evidence="5">
    <location>
        <begin position="196"/>
        <end position="217"/>
    </location>
</feature>
<evidence type="ECO:0000256" key="1">
    <source>
        <dbReference type="ARBA" id="ARBA00004141"/>
    </source>
</evidence>
<feature type="transmembrane region" description="Helical" evidence="5">
    <location>
        <begin position="330"/>
        <end position="351"/>
    </location>
</feature>
<dbReference type="AlphaFoldDB" id="E8U881"/>
<evidence type="ECO:0000256" key="2">
    <source>
        <dbReference type="ARBA" id="ARBA00022692"/>
    </source>
</evidence>
<feature type="transmembrane region" description="Helical" evidence="5">
    <location>
        <begin position="358"/>
        <end position="376"/>
    </location>
</feature>
<keyword evidence="8" id="KW-1185">Reference proteome</keyword>
<accession>E8U881</accession>
<dbReference type="eggNOG" id="COG1668">
    <property type="taxonomic scope" value="Bacteria"/>
</dbReference>
<evidence type="ECO:0000259" key="6">
    <source>
        <dbReference type="Pfam" id="PF12698"/>
    </source>
</evidence>